<evidence type="ECO:0000259" key="2">
    <source>
        <dbReference type="PROSITE" id="PS51462"/>
    </source>
</evidence>
<dbReference type="EMBL" id="UPSH01000001">
    <property type="protein sequence ID" value="VBB18434.1"/>
    <property type="molecule type" value="Genomic_DNA"/>
</dbReference>
<dbReference type="SUPFAM" id="SSF55811">
    <property type="entry name" value="Nudix"/>
    <property type="match status" value="1"/>
</dbReference>
<feature type="domain" description="Nudix hydrolase" evidence="2">
    <location>
        <begin position="90"/>
        <end position="232"/>
    </location>
</feature>
<evidence type="ECO:0000313" key="4">
    <source>
        <dbReference type="Proteomes" id="UP000594342"/>
    </source>
</evidence>
<dbReference type="Proteomes" id="UP000594342">
    <property type="component" value="Unassembled WGS sequence"/>
</dbReference>
<proteinExistence type="predicted"/>
<dbReference type="PROSITE" id="PS51462">
    <property type="entry name" value="NUDIX"/>
    <property type="match status" value="1"/>
</dbReference>
<dbReference type="Gene3D" id="3.90.79.10">
    <property type="entry name" value="Nucleoside Triphosphate Pyrophosphohydrolase"/>
    <property type="match status" value="1"/>
</dbReference>
<protein>
    <submittedName>
        <fullName evidence="3">Putative nudix family protein</fullName>
    </submittedName>
</protein>
<dbReference type="InterPro" id="IPR000086">
    <property type="entry name" value="NUDIX_hydrolase_dom"/>
</dbReference>
<keyword evidence="1" id="KW-1133">Transmembrane helix</keyword>
<name>A0A5K0UAE0_9VIRU</name>
<evidence type="ECO:0000256" key="1">
    <source>
        <dbReference type="SAM" id="Phobius"/>
    </source>
</evidence>
<dbReference type="InterPro" id="IPR015797">
    <property type="entry name" value="NUDIX_hydrolase-like_dom_sf"/>
</dbReference>
<keyword evidence="1" id="KW-0472">Membrane</keyword>
<accession>A0A5K0UAE0</accession>
<keyword evidence="1" id="KW-0812">Transmembrane</keyword>
<comment type="caution">
    <text evidence="3">The sequence shown here is derived from an EMBL/GenBank/DDBJ whole genome shotgun (WGS) entry which is preliminary data.</text>
</comment>
<feature type="transmembrane region" description="Helical" evidence="1">
    <location>
        <begin position="12"/>
        <end position="37"/>
    </location>
</feature>
<keyword evidence="4" id="KW-1185">Reference proteome</keyword>
<organism evidence="3 4">
    <name type="scientific">Yasminevirus sp. GU-2018</name>
    <dbReference type="NCBI Taxonomy" id="2420051"/>
    <lineage>
        <taxon>Viruses</taxon>
        <taxon>Varidnaviria</taxon>
        <taxon>Bamfordvirae</taxon>
        <taxon>Nucleocytoviricota</taxon>
        <taxon>Megaviricetes</taxon>
        <taxon>Imitervirales</taxon>
        <taxon>Mimiviridae</taxon>
        <taxon>Klosneuvirinae</taxon>
        <taxon>Yasminevirus</taxon>
        <taxon>Yasminevirus saudimassiliense</taxon>
    </lineage>
</organism>
<reference evidence="3 4" key="1">
    <citation type="submission" date="2018-10" db="EMBL/GenBank/DDBJ databases">
        <authorList>
            <consortium name="IHU Genomes"/>
        </authorList>
    </citation>
    <scope>NUCLEOTIDE SEQUENCE [LARGE SCALE GENOMIC DNA]</scope>
    <source>
        <strain evidence="3 4">A1</strain>
    </source>
</reference>
<sequence length="240" mass="26985">MFHLIFSVFVGLHSLAVTPIITSVAVLTVLAVCALLIKSIKLYCSAKQKHRDEWLDIYWFVNSSYGRTGITLPRALFPLLSVFVGKKIGLTCAGVRIHIKNSNDEVLLCLMAKNRRIGNVIYDLGVGGAVPYDHDIVSTAREELYEEASINEELLGGPINLSDLRVTTPADKYNCIVYNYTLRIPDDKIFYLTSKDGTYETFNWIRLDQLAKMDGTVRNDPFNFLVNRWGLPKTVSESST</sequence>
<gene>
    <name evidence="3" type="ORF">YASMINEVIRUS_897</name>
</gene>
<evidence type="ECO:0000313" key="3">
    <source>
        <dbReference type="EMBL" id="VBB18434.1"/>
    </source>
</evidence>